<evidence type="ECO:0000313" key="3">
    <source>
        <dbReference type="EMBL" id="GEU70735.1"/>
    </source>
</evidence>
<dbReference type="Gene3D" id="3.30.420.10">
    <property type="entry name" value="Ribonuclease H-like superfamily/Ribonuclease H"/>
    <property type="match status" value="1"/>
</dbReference>
<organism evidence="3">
    <name type="scientific">Tanacetum cinerariifolium</name>
    <name type="common">Dalmatian daisy</name>
    <name type="synonym">Chrysanthemum cinerariifolium</name>
    <dbReference type="NCBI Taxonomy" id="118510"/>
    <lineage>
        <taxon>Eukaryota</taxon>
        <taxon>Viridiplantae</taxon>
        <taxon>Streptophyta</taxon>
        <taxon>Embryophyta</taxon>
        <taxon>Tracheophyta</taxon>
        <taxon>Spermatophyta</taxon>
        <taxon>Magnoliopsida</taxon>
        <taxon>eudicotyledons</taxon>
        <taxon>Gunneridae</taxon>
        <taxon>Pentapetalae</taxon>
        <taxon>asterids</taxon>
        <taxon>campanulids</taxon>
        <taxon>Asterales</taxon>
        <taxon>Asteraceae</taxon>
        <taxon>Asteroideae</taxon>
        <taxon>Anthemideae</taxon>
        <taxon>Anthemidinae</taxon>
        <taxon>Tanacetum</taxon>
    </lineage>
</organism>
<dbReference type="InterPro" id="IPR057670">
    <property type="entry name" value="SH3_retrovirus"/>
</dbReference>
<sequence>MFVIEQPISPAPAADFAENVLADWNAVYDAHNEVAYLMFGSMTLELHRQFENYAPYEMLQEEGKPVAAYVLKIKRYVDQLKRLGYVLPQDLTVGLILNGLTKDFAGFVRNHNMHNMEKTIGELHAMLIEYEKGKGKANGKGKDKQVYIPKPKNLKPTTKEHPAKDAPATTAKRHVSRQGASYFITFVDDYSRYGYVYLLKHKHEVFEKFKVFKNEVENQLQKTIKGLRSDRGSEYISQEFKDYLKTYGIFQQLNPPYTPQHNESATRILNMVPTKKRDTADKLQQRSVKCIFIGYPKETMGYYFYILPENKIVVSRYAEFFEKNLITQEVSGRP</sequence>
<dbReference type="EMBL" id="BKCJ010006171">
    <property type="protein sequence ID" value="GEU70735.1"/>
    <property type="molecule type" value="Genomic_DNA"/>
</dbReference>
<comment type="caution">
    <text evidence="3">The sequence shown here is derived from an EMBL/GenBank/DDBJ whole genome shotgun (WGS) entry which is preliminary data.</text>
</comment>
<dbReference type="InterPro" id="IPR036397">
    <property type="entry name" value="RNaseH_sf"/>
</dbReference>
<proteinExistence type="predicted"/>
<dbReference type="GO" id="GO:0003676">
    <property type="term" value="F:nucleic acid binding"/>
    <property type="evidence" value="ECO:0007669"/>
    <property type="project" value="InterPro"/>
</dbReference>
<dbReference type="InterPro" id="IPR039537">
    <property type="entry name" value="Retrotran_Ty1/copia-like"/>
</dbReference>
<evidence type="ECO:0000256" key="1">
    <source>
        <dbReference type="SAM" id="MobiDB-lite"/>
    </source>
</evidence>
<dbReference type="PANTHER" id="PTHR42648:SF27">
    <property type="entry name" value="RNA-DIRECTED DNA POLYMERASE"/>
    <property type="match status" value="1"/>
</dbReference>
<dbReference type="AlphaFoldDB" id="A0A6L2MEU1"/>
<dbReference type="InterPro" id="IPR012337">
    <property type="entry name" value="RNaseH-like_sf"/>
</dbReference>
<accession>A0A6L2MEU1</accession>
<reference evidence="3" key="1">
    <citation type="journal article" date="2019" name="Sci. Rep.">
        <title>Draft genome of Tanacetum cinerariifolium, the natural source of mosquito coil.</title>
        <authorList>
            <person name="Yamashiro T."/>
            <person name="Shiraishi A."/>
            <person name="Satake H."/>
            <person name="Nakayama K."/>
        </authorList>
    </citation>
    <scope>NUCLEOTIDE SEQUENCE</scope>
</reference>
<dbReference type="GO" id="GO:0015074">
    <property type="term" value="P:DNA integration"/>
    <property type="evidence" value="ECO:0007669"/>
    <property type="project" value="InterPro"/>
</dbReference>
<dbReference type="SUPFAM" id="SSF53098">
    <property type="entry name" value="Ribonuclease H-like"/>
    <property type="match status" value="1"/>
</dbReference>
<feature type="compositionally biased region" description="Basic and acidic residues" evidence="1">
    <location>
        <begin position="136"/>
        <end position="145"/>
    </location>
</feature>
<gene>
    <name evidence="3" type="ORF">Tci_042713</name>
</gene>
<feature type="domain" description="Integrase catalytic" evidence="2">
    <location>
        <begin position="152"/>
        <end position="272"/>
    </location>
</feature>
<feature type="region of interest" description="Disordered" evidence="1">
    <location>
        <begin position="136"/>
        <end position="172"/>
    </location>
</feature>
<dbReference type="Pfam" id="PF25597">
    <property type="entry name" value="SH3_retrovirus"/>
    <property type="match status" value="1"/>
</dbReference>
<dbReference type="InterPro" id="IPR001584">
    <property type="entry name" value="Integrase_cat-core"/>
</dbReference>
<evidence type="ECO:0000259" key="2">
    <source>
        <dbReference type="PROSITE" id="PS50994"/>
    </source>
</evidence>
<dbReference type="PROSITE" id="PS50994">
    <property type="entry name" value="INTEGRASE"/>
    <property type="match status" value="1"/>
</dbReference>
<dbReference type="Pfam" id="PF14223">
    <property type="entry name" value="Retrotran_gag_2"/>
    <property type="match status" value="1"/>
</dbReference>
<dbReference type="PANTHER" id="PTHR42648">
    <property type="entry name" value="TRANSPOSASE, PUTATIVE-RELATED"/>
    <property type="match status" value="1"/>
</dbReference>
<name>A0A6L2MEU1_TANCI</name>
<dbReference type="Pfam" id="PF00665">
    <property type="entry name" value="rve"/>
    <property type="match status" value="1"/>
</dbReference>
<protein>
    <recommendedName>
        <fullName evidence="2">Integrase catalytic domain-containing protein</fullName>
    </recommendedName>
</protein>